<evidence type="ECO:0000313" key="3">
    <source>
        <dbReference type="Proteomes" id="UP001483898"/>
    </source>
</evidence>
<reference evidence="2" key="1">
    <citation type="submission" date="2023-06" db="EMBL/GenBank/DDBJ databases">
        <title>Complete Genome of Candidatus Phytoplasma asteris M8.</title>
        <authorList>
            <person name="Toth R."/>
            <person name="Ilic A.-M."/>
            <person name="Huettel B."/>
            <person name="Duduk B."/>
            <person name="Kube M."/>
        </authorList>
    </citation>
    <scope>NUCLEOTIDE SEQUENCE [LARGE SCALE GENOMIC DNA]</scope>
    <source>
        <strain evidence="2">M8</strain>
    </source>
</reference>
<sequence>MIIIAFIIGLFFFFLHSIIKIIIGIILLILILKFGLKVDFLRNIN</sequence>
<feature type="transmembrane region" description="Helical" evidence="1">
    <location>
        <begin position="6"/>
        <end position="32"/>
    </location>
</feature>
<keyword evidence="1" id="KW-0812">Transmembrane</keyword>
<dbReference type="EMBL" id="CP128414">
    <property type="protein sequence ID" value="WZX02528.1"/>
    <property type="molecule type" value="Genomic_DNA"/>
</dbReference>
<proteinExistence type="predicted"/>
<keyword evidence="1" id="KW-1133">Transmembrane helix</keyword>
<keyword evidence="1" id="KW-0472">Membrane</keyword>
<dbReference type="Proteomes" id="UP001483898">
    <property type="component" value="Chromosome"/>
</dbReference>
<gene>
    <name evidence="2" type="ORF">QN326_05500</name>
</gene>
<evidence type="ECO:0000313" key="2">
    <source>
        <dbReference type="EMBL" id="WZX02528.1"/>
    </source>
</evidence>
<evidence type="ECO:0000256" key="1">
    <source>
        <dbReference type="SAM" id="Phobius"/>
    </source>
</evidence>
<keyword evidence="3" id="KW-1185">Reference proteome</keyword>
<protein>
    <submittedName>
        <fullName evidence="2">Uncharacterized protein</fullName>
    </submittedName>
</protein>
<organism evidence="2 3">
    <name type="scientific">Candidatus Phytoplasma asteris</name>
    <dbReference type="NCBI Taxonomy" id="85620"/>
    <lineage>
        <taxon>Bacteria</taxon>
        <taxon>Bacillati</taxon>
        <taxon>Mycoplasmatota</taxon>
        <taxon>Mollicutes</taxon>
        <taxon>Acholeplasmatales</taxon>
        <taxon>Acholeplasmataceae</taxon>
        <taxon>Candidatus Phytoplasma</taxon>
        <taxon>16SrI (Aster yellows group)</taxon>
    </lineage>
</organism>
<accession>A0ABZ3CFE7</accession>
<name>A0ABZ3CFE7_9MOLU</name>